<protein>
    <submittedName>
        <fullName evidence="2">Uncharacterized protein</fullName>
    </submittedName>
</protein>
<dbReference type="AlphaFoldDB" id="C0NA97"/>
<gene>
    <name evidence="2" type="ORF">HCBG_00043</name>
</gene>
<dbReference type="HOGENOM" id="CLU_1119898_0_0_1"/>
<evidence type="ECO:0000313" key="2">
    <source>
        <dbReference type="EMBL" id="EEH10588.1"/>
    </source>
</evidence>
<sequence length="249" mass="28062">MRQPSTPAIASSSQASQEIPRNPCREEERLIVNRNPEPSGYSRDETVSVITEYYDFLVDRGLLPASAILRPPAGGWPELPEDSLSSLGRTPAVNDLIRHLPFVKYRNIGGFEIYWLTTAVDYRTGAGVNGEDIRNLQESFGINLAPSVMVYAMPAAEYGCWICFDVENNTMILLDLNYGLSSVSLGEVPDHREDWPEEECCCLMEIYTLRDFFGRMKGIFRRNELKINCGGIYDDEVECMISDASIMHN</sequence>
<dbReference type="RefSeq" id="XP_045291068.1">
    <property type="nucleotide sequence ID" value="XM_045427093.1"/>
</dbReference>
<keyword evidence="3" id="KW-1185">Reference proteome</keyword>
<dbReference type="VEuPathDB" id="FungiDB:I7I50_01761"/>
<feature type="compositionally biased region" description="Low complexity" evidence="1">
    <location>
        <begin position="1"/>
        <end position="20"/>
    </location>
</feature>
<feature type="region of interest" description="Disordered" evidence="1">
    <location>
        <begin position="1"/>
        <end position="28"/>
    </location>
</feature>
<dbReference type="STRING" id="447093.C0NA97"/>
<organism evidence="2 3">
    <name type="scientific">Ajellomyces capsulatus (strain G186AR / H82 / ATCC MYA-2454 / RMSCC 2432)</name>
    <name type="common">Darling's disease fungus</name>
    <name type="synonym">Histoplasma capsulatum</name>
    <dbReference type="NCBI Taxonomy" id="447093"/>
    <lineage>
        <taxon>Eukaryota</taxon>
        <taxon>Fungi</taxon>
        <taxon>Dikarya</taxon>
        <taxon>Ascomycota</taxon>
        <taxon>Pezizomycotina</taxon>
        <taxon>Eurotiomycetes</taxon>
        <taxon>Eurotiomycetidae</taxon>
        <taxon>Onygenales</taxon>
        <taxon>Ajellomycetaceae</taxon>
        <taxon>Histoplasma</taxon>
    </lineage>
</organism>
<reference evidence="2" key="1">
    <citation type="submission" date="2009-02" db="EMBL/GenBank/DDBJ databases">
        <title>The Genome Sequence of Ajellomyces capsulatus strain G186AR.</title>
        <authorList>
            <consortium name="The Broad Institute Genome Sequencing Platform"/>
            <person name="Champion M."/>
            <person name="Cuomo C."/>
            <person name="Ma L.-J."/>
            <person name="Henn M.R."/>
            <person name="Sil A."/>
            <person name="Goldman B."/>
            <person name="Young S.K."/>
            <person name="Kodira C.D."/>
            <person name="Zeng Q."/>
            <person name="Koehrsen M."/>
            <person name="Alvarado L."/>
            <person name="Berlin A."/>
            <person name="Borenstein D."/>
            <person name="Chen Z."/>
            <person name="Engels R."/>
            <person name="Freedman E."/>
            <person name="Gellesch M."/>
            <person name="Goldberg J."/>
            <person name="Griggs A."/>
            <person name="Gujja S."/>
            <person name="Heiman D."/>
            <person name="Hepburn T."/>
            <person name="Howarth C."/>
            <person name="Jen D."/>
            <person name="Larson L."/>
            <person name="Lewis B."/>
            <person name="Mehta T."/>
            <person name="Park D."/>
            <person name="Pearson M."/>
            <person name="Roberts A."/>
            <person name="Saif S."/>
            <person name="Shea T."/>
            <person name="Shenoy N."/>
            <person name="Sisk P."/>
            <person name="Stolte C."/>
            <person name="Sykes S."/>
            <person name="Walk T."/>
            <person name="White J."/>
            <person name="Yandava C."/>
            <person name="Klein B."/>
            <person name="McEwen J.G."/>
            <person name="Puccia R."/>
            <person name="Goldman G.H."/>
            <person name="Felipe M.S."/>
            <person name="Nino-Vega G."/>
            <person name="San-Blas G."/>
            <person name="Taylor J."/>
            <person name="Mendoza L."/>
            <person name="Galagan J."/>
            <person name="Nusbaum C."/>
            <person name="Birren B."/>
        </authorList>
    </citation>
    <scope>NUCLEOTIDE SEQUENCE</scope>
    <source>
        <strain evidence="2">G186AR</strain>
    </source>
</reference>
<dbReference type="EMBL" id="GG663363">
    <property type="protein sequence ID" value="EEH10588.1"/>
    <property type="molecule type" value="Genomic_DNA"/>
</dbReference>
<proteinExistence type="predicted"/>
<dbReference type="Proteomes" id="UP000001631">
    <property type="component" value="Unassembled WGS sequence"/>
</dbReference>
<evidence type="ECO:0000256" key="1">
    <source>
        <dbReference type="SAM" id="MobiDB-lite"/>
    </source>
</evidence>
<accession>C0NA97</accession>
<dbReference type="GeneID" id="69033060"/>
<dbReference type="InParanoid" id="C0NA97"/>
<name>C0NA97_AJECG</name>
<evidence type="ECO:0000313" key="3">
    <source>
        <dbReference type="Proteomes" id="UP000001631"/>
    </source>
</evidence>